<protein>
    <recommendedName>
        <fullName evidence="2">Lipoprotein</fullName>
    </recommendedName>
</protein>
<proteinExistence type="predicted"/>
<dbReference type="PROSITE" id="PS51257">
    <property type="entry name" value="PROKAR_LIPOPROTEIN"/>
    <property type="match status" value="1"/>
</dbReference>
<organism evidence="1">
    <name type="scientific">Salmonella enterica I</name>
    <dbReference type="NCBI Taxonomy" id="59201"/>
    <lineage>
        <taxon>Bacteria</taxon>
        <taxon>Pseudomonadati</taxon>
        <taxon>Pseudomonadota</taxon>
        <taxon>Gammaproteobacteria</taxon>
        <taxon>Enterobacterales</taxon>
        <taxon>Enterobacteriaceae</taxon>
        <taxon>Salmonella</taxon>
    </lineage>
</organism>
<evidence type="ECO:0008006" key="2">
    <source>
        <dbReference type="Google" id="ProtNLM"/>
    </source>
</evidence>
<reference evidence="1" key="1">
    <citation type="submission" date="2019-10" db="EMBL/GenBank/DDBJ databases">
        <authorList>
            <person name="Ashton P.M."/>
            <person name="Dallman T."/>
            <person name="Nair S."/>
            <person name="De Pinna E."/>
            <person name="Peters T."/>
            <person name="Grant K."/>
        </authorList>
    </citation>
    <scope>NUCLEOTIDE SEQUENCE</scope>
    <source>
        <strain evidence="1">808196</strain>
    </source>
</reference>
<dbReference type="EMBL" id="AALMQK010000027">
    <property type="protein sequence ID" value="EDB1934606.1"/>
    <property type="molecule type" value="Genomic_DNA"/>
</dbReference>
<dbReference type="AlphaFoldDB" id="A0A626RI48"/>
<accession>A0A626RI48</accession>
<name>A0A626RI48_SALET</name>
<evidence type="ECO:0000313" key="1">
    <source>
        <dbReference type="EMBL" id="EDB1934606.1"/>
    </source>
</evidence>
<comment type="caution">
    <text evidence="1">The sequence shown here is derived from an EMBL/GenBank/DDBJ whole genome shotgun (WGS) entry which is preliminary data.</text>
</comment>
<sequence length="128" mass="14332">MTNVLKKIIPLLFFLTWMSGCSSMEHIKKERNKLTDHFELTPSVLKGDKLQFKLKTGEERWFTVASIKPDSLISTSGDEYFLEQIQNINRRKISTMKTTVAGLGITTIIVSSIFLFGAMEAASAALSV</sequence>
<gene>
    <name evidence="1" type="ORF">F9P26_16920</name>
</gene>